<dbReference type="AlphaFoldDB" id="A0A540NAA5"/>
<dbReference type="EMBL" id="VIEB01000077">
    <property type="protein sequence ID" value="TQE07982.1"/>
    <property type="molecule type" value="Genomic_DNA"/>
</dbReference>
<reference evidence="1 2" key="1">
    <citation type="journal article" date="2019" name="G3 (Bethesda)">
        <title>Sequencing of a Wild Apple (Malus baccata) Genome Unravels the Differences Between Cultivated and Wild Apple Species Regarding Disease Resistance and Cold Tolerance.</title>
        <authorList>
            <person name="Chen X."/>
        </authorList>
    </citation>
    <scope>NUCLEOTIDE SEQUENCE [LARGE SCALE GENOMIC DNA]</scope>
    <source>
        <strain evidence="2">cv. Shandingzi</strain>
        <tissue evidence="1">Leaves</tissue>
    </source>
</reference>
<proteinExistence type="predicted"/>
<accession>A0A540NAA5</accession>
<dbReference type="Proteomes" id="UP000315295">
    <property type="component" value="Unassembled WGS sequence"/>
</dbReference>
<name>A0A540NAA5_MALBA</name>
<evidence type="ECO:0000313" key="1">
    <source>
        <dbReference type="EMBL" id="TQE07982.1"/>
    </source>
</evidence>
<evidence type="ECO:0000313" key="2">
    <source>
        <dbReference type="Proteomes" id="UP000315295"/>
    </source>
</evidence>
<comment type="caution">
    <text evidence="1">The sequence shown here is derived from an EMBL/GenBank/DDBJ whole genome shotgun (WGS) entry which is preliminary data.</text>
</comment>
<keyword evidence="2" id="KW-1185">Reference proteome</keyword>
<organism evidence="1 2">
    <name type="scientific">Malus baccata</name>
    <name type="common">Siberian crab apple</name>
    <name type="synonym">Pyrus baccata</name>
    <dbReference type="NCBI Taxonomy" id="106549"/>
    <lineage>
        <taxon>Eukaryota</taxon>
        <taxon>Viridiplantae</taxon>
        <taxon>Streptophyta</taxon>
        <taxon>Embryophyta</taxon>
        <taxon>Tracheophyta</taxon>
        <taxon>Spermatophyta</taxon>
        <taxon>Magnoliopsida</taxon>
        <taxon>eudicotyledons</taxon>
        <taxon>Gunneridae</taxon>
        <taxon>Pentapetalae</taxon>
        <taxon>rosids</taxon>
        <taxon>fabids</taxon>
        <taxon>Rosales</taxon>
        <taxon>Rosaceae</taxon>
        <taxon>Amygdaloideae</taxon>
        <taxon>Maleae</taxon>
        <taxon>Malus</taxon>
    </lineage>
</organism>
<protein>
    <submittedName>
        <fullName evidence="1">Uncharacterized protein</fullName>
    </submittedName>
</protein>
<gene>
    <name evidence="1" type="ORF">C1H46_006390</name>
</gene>
<sequence length="135" mass="15156">MKKKKDELREKLTEEAPKGPLLDSVHVSLDDEFGIMVENLGRKGKFVNGVGVFPRTDTYGCSSSMASSSELTDMRSQIKLLSDGFLILQQENEQLKARLDLQNVDENMFIKIKAFLVISQGKTNKNFKESNGDIL</sequence>